<dbReference type="InterPro" id="IPR026444">
    <property type="entry name" value="Secre_tail"/>
</dbReference>
<evidence type="ECO:0000313" key="3">
    <source>
        <dbReference type="EMBL" id="NNV54414.1"/>
    </source>
</evidence>
<protein>
    <submittedName>
        <fullName evidence="3">T9SS type A sorting domain-containing protein</fullName>
    </submittedName>
</protein>
<gene>
    <name evidence="3" type="ORF">GD597_03010</name>
</gene>
<comment type="caution">
    <text evidence="3">The sequence shown here is derived from an EMBL/GenBank/DDBJ whole genome shotgun (WGS) entry which is preliminary data.</text>
</comment>
<organism evidence="3 4">
    <name type="scientific">Limnovirga soli</name>
    <dbReference type="NCBI Taxonomy" id="2656915"/>
    <lineage>
        <taxon>Bacteria</taxon>
        <taxon>Pseudomonadati</taxon>
        <taxon>Bacteroidota</taxon>
        <taxon>Chitinophagia</taxon>
        <taxon>Chitinophagales</taxon>
        <taxon>Chitinophagaceae</taxon>
        <taxon>Limnovirga</taxon>
    </lineage>
</organism>
<dbReference type="Proteomes" id="UP000598971">
    <property type="component" value="Unassembled WGS sequence"/>
</dbReference>
<dbReference type="Pfam" id="PF18962">
    <property type="entry name" value="Por_Secre_tail"/>
    <property type="match status" value="1"/>
</dbReference>
<accession>A0A8J8FG03</accession>
<keyword evidence="4" id="KW-1185">Reference proteome</keyword>
<feature type="domain" description="Secretion system C-terminal sorting" evidence="2">
    <location>
        <begin position="45"/>
        <end position="112"/>
    </location>
</feature>
<dbReference type="RefSeq" id="WP_171606337.1">
    <property type="nucleotide sequence ID" value="NZ_WHPF01000002.1"/>
</dbReference>
<dbReference type="EMBL" id="WHPF01000002">
    <property type="protein sequence ID" value="NNV54414.1"/>
    <property type="molecule type" value="Genomic_DNA"/>
</dbReference>
<keyword evidence="1" id="KW-0732">Signal</keyword>
<name>A0A8J8FG03_9BACT</name>
<feature type="chain" id="PRO_5035282345" evidence="1">
    <location>
        <begin position="29"/>
        <end position="121"/>
    </location>
</feature>
<dbReference type="AlphaFoldDB" id="A0A8J8FG03"/>
<sequence>MNKIVQISFLRKTLFALLLVMSTSLIFAAYHPSPFDYQVKIVKCYPNPAVSVINFEFSAEVDKSNTLQIYSFTGKKVSELPLATSKITITLGNEFYRGIYIFQLRDKNGKILETGKFQVIK</sequence>
<evidence type="ECO:0000313" key="4">
    <source>
        <dbReference type="Proteomes" id="UP000598971"/>
    </source>
</evidence>
<evidence type="ECO:0000259" key="2">
    <source>
        <dbReference type="Pfam" id="PF18962"/>
    </source>
</evidence>
<evidence type="ECO:0000256" key="1">
    <source>
        <dbReference type="SAM" id="SignalP"/>
    </source>
</evidence>
<proteinExistence type="predicted"/>
<dbReference type="NCBIfam" id="TIGR04183">
    <property type="entry name" value="Por_Secre_tail"/>
    <property type="match status" value="1"/>
</dbReference>
<feature type="signal peptide" evidence="1">
    <location>
        <begin position="1"/>
        <end position="28"/>
    </location>
</feature>
<reference evidence="3" key="1">
    <citation type="submission" date="2019-10" db="EMBL/GenBank/DDBJ databases">
        <title>Draft genome sequence of Panacibacter sp. KCS-6.</title>
        <authorList>
            <person name="Yim K.J."/>
        </authorList>
    </citation>
    <scope>NUCLEOTIDE SEQUENCE</scope>
    <source>
        <strain evidence="3">KCS-6</strain>
    </source>
</reference>